<evidence type="ECO:0000313" key="4">
    <source>
        <dbReference type="Proteomes" id="UP001148838"/>
    </source>
</evidence>
<protein>
    <recommendedName>
        <fullName evidence="2">MADF domain-containing protein</fullName>
    </recommendedName>
</protein>
<dbReference type="InterPro" id="IPR006578">
    <property type="entry name" value="MADF-dom"/>
</dbReference>
<organism evidence="3 4">
    <name type="scientific">Periplaneta americana</name>
    <name type="common">American cockroach</name>
    <name type="synonym">Blatta americana</name>
    <dbReference type="NCBI Taxonomy" id="6978"/>
    <lineage>
        <taxon>Eukaryota</taxon>
        <taxon>Metazoa</taxon>
        <taxon>Ecdysozoa</taxon>
        <taxon>Arthropoda</taxon>
        <taxon>Hexapoda</taxon>
        <taxon>Insecta</taxon>
        <taxon>Pterygota</taxon>
        <taxon>Neoptera</taxon>
        <taxon>Polyneoptera</taxon>
        <taxon>Dictyoptera</taxon>
        <taxon>Blattodea</taxon>
        <taxon>Blattoidea</taxon>
        <taxon>Blattidae</taxon>
        <taxon>Blattinae</taxon>
        <taxon>Periplaneta</taxon>
    </lineage>
</organism>
<dbReference type="Pfam" id="PF10545">
    <property type="entry name" value="MADF_DNA_bdg"/>
    <property type="match status" value="1"/>
</dbReference>
<dbReference type="InterPro" id="IPR039353">
    <property type="entry name" value="TF_Adf1"/>
</dbReference>
<dbReference type="PANTHER" id="PTHR12243:SF67">
    <property type="entry name" value="COREPRESSOR OF PANGOLIN, ISOFORM A-RELATED"/>
    <property type="match status" value="1"/>
</dbReference>
<sequence length="466" mass="53745">MTREFTEALIEKVREYVFLYDTGHPDYKNILKKAEAWRDISEELGKSSETVKQKWKNLRDSYIKYKRFIKGTTRQAAKKYQKWPWSNHLEFLDYTLRPRSTTSSASDTQITETPPPCREAEDSCPVFPASLEMSPPPMKKLKHQSTLEVDKVIDYLEQRNTNKNQLDGTDHLFLSYAETFKKLPPRRQALLKIELATLFARAEISELDAQTTAPRCAGLTTDKSKEPQDFVQTSHDVAVTSYAGGAAIDPVVEHHWRKWGEDCLTQHKGLCSNCRYNSGCQHLLKWVSAMHLEVQEHDCTYYAFKNRKENFRPEVKQRVDNDKPFNILVDASISVKAIRPSLPQHQEYKYIRCLINFRLQNTPILCMFMVCAMEVPCVPSLNMNDAFRTEGYHIEEYLLSMGLDERLGIAKERGNERGTNRLYFGCGIKNSHVQLSRAMSAIHARAQQCIEAGGTFEMCENIDLDF</sequence>
<feature type="compositionally biased region" description="Polar residues" evidence="1">
    <location>
        <begin position="100"/>
        <end position="112"/>
    </location>
</feature>
<comment type="caution">
    <text evidence="3">The sequence shown here is derived from an EMBL/GenBank/DDBJ whole genome shotgun (WGS) entry which is preliminary data.</text>
</comment>
<proteinExistence type="predicted"/>
<dbReference type="PROSITE" id="PS51029">
    <property type="entry name" value="MADF"/>
    <property type="match status" value="1"/>
</dbReference>
<gene>
    <name evidence="3" type="ORF">ANN_07319</name>
</gene>
<evidence type="ECO:0000256" key="1">
    <source>
        <dbReference type="SAM" id="MobiDB-lite"/>
    </source>
</evidence>
<dbReference type="EMBL" id="JAJSOF020000017">
    <property type="protein sequence ID" value="KAJ4439202.1"/>
    <property type="molecule type" value="Genomic_DNA"/>
</dbReference>
<name>A0ABQ8SZX7_PERAM</name>
<dbReference type="Proteomes" id="UP001148838">
    <property type="component" value="Unassembled WGS sequence"/>
</dbReference>
<reference evidence="3 4" key="1">
    <citation type="journal article" date="2022" name="Allergy">
        <title>Genome assembly and annotation of Periplaneta americana reveal a comprehensive cockroach allergen profile.</title>
        <authorList>
            <person name="Wang L."/>
            <person name="Xiong Q."/>
            <person name="Saelim N."/>
            <person name="Wang L."/>
            <person name="Nong W."/>
            <person name="Wan A.T."/>
            <person name="Shi M."/>
            <person name="Liu X."/>
            <person name="Cao Q."/>
            <person name="Hui J.H.L."/>
            <person name="Sookrung N."/>
            <person name="Leung T.F."/>
            <person name="Tungtrongchitr A."/>
            <person name="Tsui S.K.W."/>
        </authorList>
    </citation>
    <scope>NUCLEOTIDE SEQUENCE [LARGE SCALE GENOMIC DNA]</scope>
    <source>
        <strain evidence="3">PWHHKU_190912</strain>
    </source>
</reference>
<dbReference type="PANTHER" id="PTHR12243">
    <property type="entry name" value="MADF DOMAIN TRANSCRIPTION FACTOR"/>
    <property type="match status" value="1"/>
</dbReference>
<evidence type="ECO:0000259" key="2">
    <source>
        <dbReference type="PROSITE" id="PS51029"/>
    </source>
</evidence>
<keyword evidence="4" id="KW-1185">Reference proteome</keyword>
<accession>A0ABQ8SZX7</accession>
<feature type="domain" description="MADF" evidence="2">
    <location>
        <begin position="8"/>
        <end position="97"/>
    </location>
</feature>
<feature type="region of interest" description="Disordered" evidence="1">
    <location>
        <begin position="100"/>
        <end position="121"/>
    </location>
</feature>
<dbReference type="SMART" id="SM00595">
    <property type="entry name" value="MADF"/>
    <property type="match status" value="1"/>
</dbReference>
<evidence type="ECO:0000313" key="3">
    <source>
        <dbReference type="EMBL" id="KAJ4439202.1"/>
    </source>
</evidence>